<feature type="non-terminal residue" evidence="10">
    <location>
        <position position="1"/>
    </location>
</feature>
<dbReference type="InterPro" id="IPR046349">
    <property type="entry name" value="C1-like_sf"/>
</dbReference>
<dbReference type="SMART" id="SM00055">
    <property type="entry name" value="FCH"/>
    <property type="match status" value="1"/>
</dbReference>
<dbReference type="HOGENOM" id="CLU_015390_0_0_1"/>
<feature type="domain" description="SH3" evidence="7">
    <location>
        <begin position="591"/>
        <end position="655"/>
    </location>
</feature>
<name>S7PUQ0_GLOTA</name>
<dbReference type="KEGG" id="gtr:GLOTRDRAFT_141152"/>
<dbReference type="PROSITE" id="PS51741">
    <property type="entry name" value="F_BAR"/>
    <property type="match status" value="1"/>
</dbReference>
<dbReference type="InterPro" id="IPR027267">
    <property type="entry name" value="AH/BAR_dom_sf"/>
</dbReference>
<dbReference type="InterPro" id="IPR001060">
    <property type="entry name" value="FCH_dom"/>
</dbReference>
<dbReference type="Pfam" id="PF00130">
    <property type="entry name" value="C1_1"/>
    <property type="match status" value="1"/>
</dbReference>
<dbReference type="GO" id="GO:0030864">
    <property type="term" value="C:cortical actin cytoskeleton"/>
    <property type="evidence" value="ECO:0007669"/>
    <property type="project" value="UniProtKB-ARBA"/>
</dbReference>
<dbReference type="eggNOG" id="KOG3565">
    <property type="taxonomic scope" value="Eukaryota"/>
</dbReference>
<dbReference type="OrthoDB" id="8783038at2759"/>
<evidence type="ECO:0008006" key="12">
    <source>
        <dbReference type="Google" id="ProtNLM"/>
    </source>
</evidence>
<dbReference type="Gene3D" id="2.30.30.40">
    <property type="entry name" value="SH3 Domains"/>
    <property type="match status" value="2"/>
</dbReference>
<accession>S7PUQ0</accession>
<evidence type="ECO:0000259" key="9">
    <source>
        <dbReference type="PROSITE" id="PS51741"/>
    </source>
</evidence>
<dbReference type="PRINTS" id="PR00452">
    <property type="entry name" value="SH3DOMAIN"/>
</dbReference>
<evidence type="ECO:0000256" key="6">
    <source>
        <dbReference type="SAM" id="Coils"/>
    </source>
</evidence>
<dbReference type="AlphaFoldDB" id="S7PUQ0"/>
<dbReference type="InterPro" id="IPR036028">
    <property type="entry name" value="SH3-like_dom_sf"/>
</dbReference>
<dbReference type="Gene3D" id="3.30.60.20">
    <property type="match status" value="1"/>
</dbReference>
<dbReference type="OMA" id="YADGWWE"/>
<dbReference type="InterPro" id="IPR031160">
    <property type="entry name" value="F_BAR_dom"/>
</dbReference>
<dbReference type="PROSITE" id="PS00479">
    <property type="entry name" value="ZF_DAG_PE_1"/>
    <property type="match status" value="1"/>
</dbReference>
<dbReference type="InterPro" id="IPR001452">
    <property type="entry name" value="SH3_domain"/>
</dbReference>
<feature type="coiled-coil region" evidence="6">
    <location>
        <begin position="221"/>
        <end position="281"/>
    </location>
</feature>
<dbReference type="Proteomes" id="UP000030669">
    <property type="component" value="Unassembled WGS sequence"/>
</dbReference>
<dbReference type="PROSITE" id="PS50002">
    <property type="entry name" value="SH3"/>
    <property type="match status" value="2"/>
</dbReference>
<dbReference type="GeneID" id="19304700"/>
<dbReference type="SUPFAM" id="SSF50044">
    <property type="entry name" value="SH3-domain"/>
    <property type="match status" value="2"/>
</dbReference>
<dbReference type="Pfam" id="PF14604">
    <property type="entry name" value="SH3_9"/>
    <property type="match status" value="2"/>
</dbReference>
<evidence type="ECO:0000256" key="2">
    <source>
        <dbReference type="ARBA" id="ARBA00022723"/>
    </source>
</evidence>
<keyword evidence="5 6" id="KW-0175">Coiled coil</keyword>
<keyword evidence="3" id="KW-0862">Zinc</keyword>
<proteinExistence type="predicted"/>
<evidence type="ECO:0000313" key="10">
    <source>
        <dbReference type="EMBL" id="EPQ50992.1"/>
    </source>
</evidence>
<dbReference type="SUPFAM" id="SSF103657">
    <property type="entry name" value="BAR/IMD domain-like"/>
    <property type="match status" value="1"/>
</dbReference>
<evidence type="ECO:0000256" key="3">
    <source>
        <dbReference type="ARBA" id="ARBA00022833"/>
    </source>
</evidence>
<dbReference type="EMBL" id="KB469312">
    <property type="protein sequence ID" value="EPQ50992.1"/>
    <property type="molecule type" value="Genomic_DNA"/>
</dbReference>
<evidence type="ECO:0000259" key="8">
    <source>
        <dbReference type="PROSITE" id="PS50081"/>
    </source>
</evidence>
<dbReference type="STRING" id="670483.S7PUQ0"/>
<dbReference type="PRINTS" id="PR00008">
    <property type="entry name" value="DAGPEDOMAIN"/>
</dbReference>
<dbReference type="CDD" id="cd11912">
    <property type="entry name" value="SH3_Bzz1_1"/>
    <property type="match status" value="1"/>
</dbReference>
<dbReference type="Pfam" id="PF00611">
    <property type="entry name" value="FCH"/>
    <property type="match status" value="1"/>
</dbReference>
<dbReference type="InterPro" id="IPR035459">
    <property type="entry name" value="Bzz1_SH3_1"/>
</dbReference>
<dbReference type="SMART" id="SM00326">
    <property type="entry name" value="SH3"/>
    <property type="match status" value="2"/>
</dbReference>
<evidence type="ECO:0000313" key="11">
    <source>
        <dbReference type="Proteomes" id="UP000030669"/>
    </source>
</evidence>
<evidence type="ECO:0000256" key="5">
    <source>
        <dbReference type="PROSITE-ProRule" id="PRU01077"/>
    </source>
</evidence>
<dbReference type="RefSeq" id="XP_007870441.1">
    <property type="nucleotide sequence ID" value="XM_007872250.1"/>
</dbReference>
<dbReference type="Gene3D" id="1.20.1270.60">
    <property type="entry name" value="Arfaptin homology (AH) domain/BAR domain"/>
    <property type="match status" value="1"/>
</dbReference>
<protein>
    <recommendedName>
        <fullName evidence="12">FCH-domain-containing protein</fullName>
    </recommendedName>
</protein>
<keyword evidence="2" id="KW-0479">Metal-binding</keyword>
<feature type="domain" description="Phorbol-ester/DAG-type" evidence="8">
    <location>
        <begin position="413"/>
        <end position="463"/>
    </location>
</feature>
<feature type="domain" description="SH3" evidence="7">
    <location>
        <begin position="512"/>
        <end position="573"/>
    </location>
</feature>
<dbReference type="InterPro" id="IPR020454">
    <property type="entry name" value="DAG/PE-bd"/>
</dbReference>
<feature type="domain" description="F-BAR" evidence="9">
    <location>
        <begin position="10"/>
        <end position="283"/>
    </location>
</feature>
<dbReference type="InterPro" id="IPR002219">
    <property type="entry name" value="PKC_DAG/PE"/>
</dbReference>
<dbReference type="GO" id="GO:0030036">
    <property type="term" value="P:actin cytoskeleton organization"/>
    <property type="evidence" value="ECO:0007669"/>
    <property type="project" value="UniProtKB-ARBA"/>
</dbReference>
<dbReference type="SUPFAM" id="SSF57889">
    <property type="entry name" value="Cysteine-rich domain"/>
    <property type="match status" value="1"/>
</dbReference>
<evidence type="ECO:0000259" key="7">
    <source>
        <dbReference type="PROSITE" id="PS50002"/>
    </source>
</evidence>
<keyword evidence="1 4" id="KW-0728">SH3 domain</keyword>
<organism evidence="10 11">
    <name type="scientific">Gloeophyllum trabeum (strain ATCC 11539 / FP-39264 / Madison 617)</name>
    <name type="common">Brown rot fungus</name>
    <dbReference type="NCBI Taxonomy" id="670483"/>
    <lineage>
        <taxon>Eukaryota</taxon>
        <taxon>Fungi</taxon>
        <taxon>Dikarya</taxon>
        <taxon>Basidiomycota</taxon>
        <taxon>Agaricomycotina</taxon>
        <taxon>Agaricomycetes</taxon>
        <taxon>Gloeophyllales</taxon>
        <taxon>Gloeophyllaceae</taxon>
        <taxon>Gloeophyllum</taxon>
    </lineage>
</organism>
<dbReference type="PANTHER" id="PTHR15735:SF21">
    <property type="entry name" value="PROTEIN NERVOUS WRECK"/>
    <property type="match status" value="1"/>
</dbReference>
<dbReference type="GO" id="GO:0046872">
    <property type="term" value="F:metal ion binding"/>
    <property type="evidence" value="ECO:0007669"/>
    <property type="project" value="UniProtKB-KW"/>
</dbReference>
<keyword evidence="11" id="KW-1185">Reference proteome</keyword>
<dbReference type="PANTHER" id="PTHR15735">
    <property type="entry name" value="FCH AND DOUBLE SH3 DOMAINS PROTEIN"/>
    <property type="match status" value="1"/>
</dbReference>
<dbReference type="PROSITE" id="PS50081">
    <property type="entry name" value="ZF_DAG_PE_2"/>
    <property type="match status" value="1"/>
</dbReference>
<sequence length="655" mass="72368">MNTAATPSNQSYGSNLPDQVELIADVSTKQLELLSDVRDLYRDRAALERDYAVKLQALASKASEKKSKNITPLVLGTEPTKAWDENVIQRSSLNNAYDQLISSLNESAEDHITLADGLNSKVADALKTTESKHAELKKKQMQFFQKLLTERDRVYSERAKSKQKYDEECMELEAYRQKQGRAQDDRHADRAARQYEQQQNDMLNSKNIYLVSIEIANKVKSKFYNEDLPALENQFQNLQTQLINQLTEILSQAQDLHVAHLDALKGRIANVQDRLKKVDAKRDQDLFIDHNIRPFAPPSDWQFEPCKSHYDTGDLSVEPGPKVFLQNKLSKCRGKLQELAPLLDTKRNEVERFSKLVTAYTDDASLGNTGDVLDSYLDAQHQLTSYATSACILQAEIDTIVGALGGDEGAQQPHSFKNSSFSIPTQCGYCKSSIWGLSKQGKTCRLCGLSVHSKCELKVPAECTGSREGRHRSSASISRISTILDRSRIDAPQTPTASSFVQSDSSAHAEEANCPVAKVLFEFSASSPFELSVDDGATVRVLEEDDGSGWVKVGDTSGGKGLVPASYIQYLNSSELDENGPQANSALSVGDSQKYVKGIYDYAAQGTDELDIRVGELIQLTSGPSGGQNYAEGWWEGIDSTGKTGIFPSNYVEVV</sequence>
<gene>
    <name evidence="10" type="ORF">GLOTRDRAFT_141152</name>
</gene>
<evidence type="ECO:0000256" key="4">
    <source>
        <dbReference type="PROSITE-ProRule" id="PRU00192"/>
    </source>
</evidence>
<reference evidence="10 11" key="1">
    <citation type="journal article" date="2012" name="Science">
        <title>The Paleozoic origin of enzymatic lignin decomposition reconstructed from 31 fungal genomes.</title>
        <authorList>
            <person name="Floudas D."/>
            <person name="Binder M."/>
            <person name="Riley R."/>
            <person name="Barry K."/>
            <person name="Blanchette R.A."/>
            <person name="Henrissat B."/>
            <person name="Martinez A.T."/>
            <person name="Otillar R."/>
            <person name="Spatafora J.W."/>
            <person name="Yadav J.S."/>
            <person name="Aerts A."/>
            <person name="Benoit I."/>
            <person name="Boyd A."/>
            <person name="Carlson A."/>
            <person name="Copeland A."/>
            <person name="Coutinho P.M."/>
            <person name="de Vries R.P."/>
            <person name="Ferreira P."/>
            <person name="Findley K."/>
            <person name="Foster B."/>
            <person name="Gaskell J."/>
            <person name="Glotzer D."/>
            <person name="Gorecki P."/>
            <person name="Heitman J."/>
            <person name="Hesse C."/>
            <person name="Hori C."/>
            <person name="Igarashi K."/>
            <person name="Jurgens J.A."/>
            <person name="Kallen N."/>
            <person name="Kersten P."/>
            <person name="Kohler A."/>
            <person name="Kuees U."/>
            <person name="Kumar T.K.A."/>
            <person name="Kuo A."/>
            <person name="LaButti K."/>
            <person name="Larrondo L.F."/>
            <person name="Lindquist E."/>
            <person name="Ling A."/>
            <person name="Lombard V."/>
            <person name="Lucas S."/>
            <person name="Lundell T."/>
            <person name="Martin R."/>
            <person name="McLaughlin D.J."/>
            <person name="Morgenstern I."/>
            <person name="Morin E."/>
            <person name="Murat C."/>
            <person name="Nagy L.G."/>
            <person name="Nolan M."/>
            <person name="Ohm R.A."/>
            <person name="Patyshakuliyeva A."/>
            <person name="Rokas A."/>
            <person name="Ruiz-Duenas F.J."/>
            <person name="Sabat G."/>
            <person name="Salamov A."/>
            <person name="Samejima M."/>
            <person name="Schmutz J."/>
            <person name="Slot J.C."/>
            <person name="St John F."/>
            <person name="Stenlid J."/>
            <person name="Sun H."/>
            <person name="Sun S."/>
            <person name="Syed K."/>
            <person name="Tsang A."/>
            <person name="Wiebenga A."/>
            <person name="Young D."/>
            <person name="Pisabarro A."/>
            <person name="Eastwood D.C."/>
            <person name="Martin F."/>
            <person name="Cullen D."/>
            <person name="Grigoriev I.V."/>
            <person name="Hibbett D.S."/>
        </authorList>
    </citation>
    <scope>NUCLEOTIDE SEQUENCE [LARGE SCALE GENOMIC DNA]</scope>
    <source>
        <strain evidence="10 11">ATCC 11539</strain>
    </source>
</reference>
<dbReference type="GO" id="GO:0030833">
    <property type="term" value="P:regulation of actin filament polymerization"/>
    <property type="evidence" value="ECO:0007669"/>
    <property type="project" value="TreeGrafter"/>
</dbReference>
<dbReference type="CDD" id="cd20824">
    <property type="entry name" value="C1_SpBZZ1-like"/>
    <property type="match status" value="1"/>
</dbReference>
<evidence type="ECO:0000256" key="1">
    <source>
        <dbReference type="ARBA" id="ARBA00022443"/>
    </source>
</evidence>
<dbReference type="SMART" id="SM00109">
    <property type="entry name" value="C1"/>
    <property type="match status" value="1"/>
</dbReference>